<evidence type="ECO:0000256" key="5">
    <source>
        <dbReference type="ARBA" id="ARBA00022840"/>
    </source>
</evidence>
<keyword evidence="5" id="KW-0067">ATP-binding</keyword>
<dbReference type="Gene3D" id="2.30.29.30">
    <property type="entry name" value="Pleckstrin-homology domain (PH domain)/Phosphotyrosine-binding domain (PTB)"/>
    <property type="match status" value="1"/>
</dbReference>
<dbReference type="InterPro" id="IPR022140">
    <property type="entry name" value="Kinesin-like_KIF1-typ"/>
</dbReference>
<dbReference type="OrthoDB" id="3176171at2759"/>
<dbReference type="GO" id="GO:0005874">
    <property type="term" value="C:microtubule"/>
    <property type="evidence" value="ECO:0007669"/>
    <property type="project" value="UniProtKB-KW"/>
</dbReference>
<evidence type="ECO:0000259" key="9">
    <source>
        <dbReference type="PROSITE" id="PS50003"/>
    </source>
</evidence>
<evidence type="ECO:0000256" key="7">
    <source>
        <dbReference type="ARBA" id="ARBA00023212"/>
    </source>
</evidence>
<evidence type="ECO:0000256" key="6">
    <source>
        <dbReference type="ARBA" id="ARBA00023175"/>
    </source>
</evidence>
<dbReference type="InterPro" id="IPR011993">
    <property type="entry name" value="PH-like_dom_sf"/>
</dbReference>
<dbReference type="InterPro" id="IPR000253">
    <property type="entry name" value="FHA_dom"/>
</dbReference>
<dbReference type="Gene3D" id="2.60.200.20">
    <property type="match status" value="1"/>
</dbReference>
<evidence type="ECO:0000313" key="11">
    <source>
        <dbReference type="EMBL" id="KIM23131.1"/>
    </source>
</evidence>
<gene>
    <name evidence="11" type="ORF">M408DRAFT_77979</name>
</gene>
<dbReference type="SUPFAM" id="SSF49879">
    <property type="entry name" value="SMAD/FHA domain"/>
    <property type="match status" value="1"/>
</dbReference>
<name>A0A0C3AV78_SERVB</name>
<reference evidence="12" key="2">
    <citation type="submission" date="2015-01" db="EMBL/GenBank/DDBJ databases">
        <title>Evolutionary Origins and Diversification of the Mycorrhizal Mutualists.</title>
        <authorList>
            <consortium name="DOE Joint Genome Institute"/>
            <consortium name="Mycorrhizal Genomics Consortium"/>
            <person name="Kohler A."/>
            <person name="Kuo A."/>
            <person name="Nagy L.G."/>
            <person name="Floudas D."/>
            <person name="Copeland A."/>
            <person name="Barry K.W."/>
            <person name="Cichocki N."/>
            <person name="Veneault-Fourrey C."/>
            <person name="LaButti K."/>
            <person name="Lindquist E.A."/>
            <person name="Lipzen A."/>
            <person name="Lundell T."/>
            <person name="Morin E."/>
            <person name="Murat C."/>
            <person name="Riley R."/>
            <person name="Ohm R."/>
            <person name="Sun H."/>
            <person name="Tunlid A."/>
            <person name="Henrissat B."/>
            <person name="Grigoriev I.V."/>
            <person name="Hibbett D.S."/>
            <person name="Martin F."/>
        </authorList>
    </citation>
    <scope>NUCLEOTIDE SEQUENCE [LARGE SCALE GENOMIC DNA]</scope>
    <source>
        <strain evidence="12">MAFF 305830</strain>
    </source>
</reference>
<dbReference type="Proteomes" id="UP000054097">
    <property type="component" value="Unassembled WGS sequence"/>
</dbReference>
<dbReference type="InterPro" id="IPR049780">
    <property type="entry name" value="PH_KIFIA_KIFIB"/>
</dbReference>
<dbReference type="EMBL" id="KN824342">
    <property type="protein sequence ID" value="KIM23131.1"/>
    <property type="molecule type" value="Genomic_DNA"/>
</dbReference>
<keyword evidence="3" id="KW-0493">Microtubule</keyword>
<dbReference type="InterPro" id="IPR001849">
    <property type="entry name" value="PH_domain"/>
</dbReference>
<dbReference type="PANTHER" id="PTHR47117:SF10">
    <property type="entry name" value="KINESIN-LIKE PROTEIN KIF1B"/>
    <property type="match status" value="1"/>
</dbReference>
<dbReference type="GO" id="GO:0005524">
    <property type="term" value="F:ATP binding"/>
    <property type="evidence" value="ECO:0007669"/>
    <property type="project" value="UniProtKB-KW"/>
</dbReference>
<dbReference type="Gene3D" id="6.10.250.2520">
    <property type="match status" value="1"/>
</dbReference>
<dbReference type="Pfam" id="PF00169">
    <property type="entry name" value="PH"/>
    <property type="match status" value="1"/>
</dbReference>
<dbReference type="Pfam" id="PF00498">
    <property type="entry name" value="FHA"/>
    <property type="match status" value="1"/>
</dbReference>
<evidence type="ECO:0000313" key="12">
    <source>
        <dbReference type="Proteomes" id="UP000054097"/>
    </source>
</evidence>
<dbReference type="InterPro" id="IPR022164">
    <property type="entry name" value="Kinesin-like"/>
</dbReference>
<feature type="domain" description="PH" evidence="9">
    <location>
        <begin position="916"/>
        <end position="1015"/>
    </location>
</feature>
<dbReference type="CDD" id="cd22705">
    <property type="entry name" value="FHA_KIF1"/>
    <property type="match status" value="1"/>
</dbReference>
<evidence type="ECO:0000256" key="4">
    <source>
        <dbReference type="ARBA" id="ARBA00022741"/>
    </source>
</evidence>
<feature type="compositionally biased region" description="Low complexity" evidence="8">
    <location>
        <begin position="222"/>
        <end position="239"/>
    </location>
</feature>
<dbReference type="STRING" id="933852.A0A0C3AV78"/>
<evidence type="ECO:0000259" key="10">
    <source>
        <dbReference type="PROSITE" id="PS50006"/>
    </source>
</evidence>
<evidence type="ECO:0000256" key="1">
    <source>
        <dbReference type="ARBA" id="ARBA00004245"/>
    </source>
</evidence>
<feature type="domain" description="FHA" evidence="10">
    <location>
        <begin position="114"/>
        <end position="165"/>
    </location>
</feature>
<dbReference type="InterPro" id="IPR008984">
    <property type="entry name" value="SMAD_FHA_dom_sf"/>
</dbReference>
<keyword evidence="12" id="KW-1185">Reference proteome</keyword>
<dbReference type="PROSITE" id="PS50003">
    <property type="entry name" value="PH_DOMAIN"/>
    <property type="match status" value="1"/>
</dbReference>
<dbReference type="InterPro" id="IPR032405">
    <property type="entry name" value="Kinesin_assoc"/>
</dbReference>
<comment type="subcellular location">
    <subcellularLocation>
        <location evidence="1">Cytoplasm</location>
        <location evidence="1">Cytoskeleton</location>
    </subcellularLocation>
</comment>
<evidence type="ECO:0000256" key="8">
    <source>
        <dbReference type="SAM" id="MobiDB-lite"/>
    </source>
</evidence>
<keyword evidence="7" id="KW-0206">Cytoskeleton</keyword>
<dbReference type="PROSITE" id="PS50006">
    <property type="entry name" value="FHA_DOMAIN"/>
    <property type="match status" value="1"/>
</dbReference>
<dbReference type="Pfam" id="PF12423">
    <property type="entry name" value="KIF1B"/>
    <property type="match status" value="1"/>
</dbReference>
<dbReference type="Pfam" id="PF12473">
    <property type="entry name" value="DUF3694"/>
    <property type="match status" value="1"/>
</dbReference>
<accession>A0A0C3AV78</accession>
<dbReference type="SUPFAM" id="SSF50729">
    <property type="entry name" value="PH domain-like"/>
    <property type="match status" value="1"/>
</dbReference>
<keyword evidence="4" id="KW-0547">Nucleotide-binding</keyword>
<sequence length="1018" mass="113064">MESTYDPSVPPEKQVVKYKAKDGTVKTVTKAELQEQLESSEKLMQSLNETWEEKMLKTQEVHKEREKALEELGITVDKNMVGVHAPKKMPHLVNLNEDPLMSECLVYQLKYGRTIVGRLDSDKPAAIRLSGENILEEHCYIDNSDSVVTLTAPTGSMTFINGKRVAPDTAHKLRSGFRIILGENHVFRFNNPEEVRKQRDRQKHLSVAINGDMDGDPSSGGASPATRPDSPASSAADADWNYAKREAALRLAGLDPDSMPDDQLDSLYEKITKVKTLRGKRFEGGSRPDSSLSLSQMDDMWSEFGRPIHSSEALTDDTSPSVGVKVLDRVNKAIYVWSLDRLHQQLQKMRNLTSFIDRPQYSQHFSSAQPFYDSPAPEYSFIGNALVSLAPLSRRLSSTSTVPIFCRYTAEAIGSCRVDIKIASVTPPPKSRNGSNVSTRASSPIGTNIQPGSKVNFFLSVDQVKGLGSNDFASIHLQIRLASVTGPSTKSQDVYPSTVDLTSAGSSELKFKRTFQLIATPKILGYLREGYAPIEFFAALQATYLERIERWDEMREQRNIIPKPNGSAPTNSNPNLPAMRRSENDFVVEQVHDVVSWLTICELSSDGKYNPVPVLSQSPLDPGSFSLRQGLQRRLRLTLSSNSGKQLPWVAVTKIRIGNIRLLDGKGRAHESESKELVEIKLGKQQNVEFKPDGSGTLSIDTPWDSSVHDSSLLNRVTASGQRILLQISWSVDIDTCIDPVVFSMDMAVAIQARDAGAPSRFASMFSSTKRLAKTSAIFSLKLTPPLTRSAKDLWRLDTSEKYVRGEEALGPWRPRGISVVEDYERLVATEKRSADVQAIKVILASSPPQPYSGGRPQENILRDTLALWQKKFGHRGQIALSQKPDEEDAIPVPTLEPPIPLKLVAQTKLVPRSDMSTKAGYLLLLTDAGENTWQKQWFVLRRPHLYIYSHSNELEEVGVISLTGVKVESSVDMVALLGKPHLFTLFTSSNSHVFSAPNEKELHAWISKLDPTRIPNP</sequence>
<dbReference type="HOGENOM" id="CLU_001485_20_3_1"/>
<protein>
    <recommendedName>
        <fullName evidence="13">Kinesin-like protein</fullName>
    </recommendedName>
</protein>
<dbReference type="AlphaFoldDB" id="A0A0C3AV78"/>
<reference evidence="11 12" key="1">
    <citation type="submission" date="2014-04" db="EMBL/GenBank/DDBJ databases">
        <authorList>
            <consortium name="DOE Joint Genome Institute"/>
            <person name="Kuo A."/>
            <person name="Zuccaro A."/>
            <person name="Kohler A."/>
            <person name="Nagy L.G."/>
            <person name="Floudas D."/>
            <person name="Copeland A."/>
            <person name="Barry K.W."/>
            <person name="Cichocki N."/>
            <person name="Veneault-Fourrey C."/>
            <person name="LaButti K."/>
            <person name="Lindquist E.A."/>
            <person name="Lipzen A."/>
            <person name="Lundell T."/>
            <person name="Morin E."/>
            <person name="Murat C."/>
            <person name="Sun H."/>
            <person name="Tunlid A."/>
            <person name="Henrissat B."/>
            <person name="Grigoriev I.V."/>
            <person name="Hibbett D.S."/>
            <person name="Martin F."/>
            <person name="Nordberg H.P."/>
            <person name="Cantor M.N."/>
            <person name="Hua S.X."/>
        </authorList>
    </citation>
    <scope>NUCLEOTIDE SEQUENCE [LARGE SCALE GENOMIC DNA]</scope>
    <source>
        <strain evidence="11 12">MAFF 305830</strain>
    </source>
</reference>
<keyword evidence="2" id="KW-0963">Cytoplasm</keyword>
<proteinExistence type="predicted"/>
<evidence type="ECO:0008006" key="13">
    <source>
        <dbReference type="Google" id="ProtNLM"/>
    </source>
</evidence>
<dbReference type="SMART" id="SM00233">
    <property type="entry name" value="PH"/>
    <property type="match status" value="1"/>
</dbReference>
<dbReference type="Pfam" id="PF16183">
    <property type="entry name" value="Kinesin_assoc"/>
    <property type="match status" value="1"/>
</dbReference>
<evidence type="ECO:0000256" key="3">
    <source>
        <dbReference type="ARBA" id="ARBA00022701"/>
    </source>
</evidence>
<dbReference type="CDD" id="cd01233">
    <property type="entry name" value="PH_KIFIA_KIFIB"/>
    <property type="match status" value="1"/>
</dbReference>
<evidence type="ECO:0000256" key="2">
    <source>
        <dbReference type="ARBA" id="ARBA00022490"/>
    </source>
</evidence>
<organism evidence="11 12">
    <name type="scientific">Serendipita vermifera MAFF 305830</name>
    <dbReference type="NCBI Taxonomy" id="933852"/>
    <lineage>
        <taxon>Eukaryota</taxon>
        <taxon>Fungi</taxon>
        <taxon>Dikarya</taxon>
        <taxon>Basidiomycota</taxon>
        <taxon>Agaricomycotina</taxon>
        <taxon>Agaricomycetes</taxon>
        <taxon>Sebacinales</taxon>
        <taxon>Serendipitaceae</taxon>
        <taxon>Serendipita</taxon>
    </lineage>
</organism>
<keyword evidence="6" id="KW-0505">Motor protein</keyword>
<feature type="region of interest" description="Disordered" evidence="8">
    <location>
        <begin position="209"/>
        <end position="239"/>
    </location>
</feature>
<dbReference type="PANTHER" id="PTHR47117">
    <property type="entry name" value="STAR-RELATED LIPID TRANSFER PROTEIN 9"/>
    <property type="match status" value="1"/>
</dbReference>